<dbReference type="PANTHER" id="PTHR15067">
    <property type="entry name" value="E3 UBIQUITIN-PROTEIN LIGASE RNF8"/>
    <property type="match status" value="1"/>
</dbReference>
<keyword evidence="4 8" id="KW-0863">Zinc-finger</keyword>
<dbReference type="GO" id="GO:0000151">
    <property type="term" value="C:ubiquitin ligase complex"/>
    <property type="evidence" value="ECO:0007669"/>
    <property type="project" value="TreeGrafter"/>
</dbReference>
<dbReference type="PANTHER" id="PTHR15067:SF5">
    <property type="entry name" value="E3 UBIQUITIN-PROTEIN LIGASE AMFR"/>
    <property type="match status" value="1"/>
</dbReference>
<dbReference type="SUPFAM" id="SSF57850">
    <property type="entry name" value="RING/U-box"/>
    <property type="match status" value="1"/>
</dbReference>
<reference evidence="13 14" key="2">
    <citation type="submission" date="2018-10" db="EMBL/GenBank/DDBJ databases">
        <authorList>
            <consortium name="Pathogen Informatics"/>
        </authorList>
    </citation>
    <scope>NUCLEOTIDE SEQUENCE [LARGE SCALE GENOMIC DNA]</scope>
</reference>
<feature type="region of interest" description="Disordered" evidence="9">
    <location>
        <begin position="526"/>
        <end position="552"/>
    </location>
</feature>
<protein>
    <submittedName>
        <fullName evidence="15">CUE domain-containing protein</fullName>
    </submittedName>
</protein>
<dbReference type="OrthoDB" id="3824970at2759"/>
<feature type="transmembrane region" description="Helical" evidence="10">
    <location>
        <begin position="135"/>
        <end position="152"/>
    </location>
</feature>
<feature type="transmembrane region" description="Helical" evidence="10">
    <location>
        <begin position="93"/>
        <end position="115"/>
    </location>
</feature>
<evidence type="ECO:0000313" key="14">
    <source>
        <dbReference type="Proteomes" id="UP000274131"/>
    </source>
</evidence>
<dbReference type="InterPro" id="IPR003892">
    <property type="entry name" value="CUE"/>
</dbReference>
<feature type="domain" description="RING-type" evidence="11">
    <location>
        <begin position="350"/>
        <end position="388"/>
    </location>
</feature>
<feature type="transmembrane region" description="Helical" evidence="10">
    <location>
        <begin position="196"/>
        <end position="217"/>
    </location>
</feature>
<reference evidence="15" key="1">
    <citation type="submission" date="2017-02" db="UniProtKB">
        <authorList>
            <consortium name="WormBaseParasite"/>
        </authorList>
    </citation>
    <scope>IDENTIFICATION</scope>
</reference>
<dbReference type="PROSITE" id="PS50089">
    <property type="entry name" value="ZF_RING_2"/>
    <property type="match status" value="1"/>
</dbReference>
<feature type="compositionally biased region" description="Polar residues" evidence="9">
    <location>
        <begin position="528"/>
        <end position="539"/>
    </location>
</feature>
<evidence type="ECO:0000313" key="15">
    <source>
        <dbReference type="WBParaSite" id="EVEC_0000120901-mRNA-1"/>
    </source>
</evidence>
<gene>
    <name evidence="13" type="ORF">EVEC_LOCUS917</name>
</gene>
<dbReference type="GO" id="GO:0016020">
    <property type="term" value="C:membrane"/>
    <property type="evidence" value="ECO:0007669"/>
    <property type="project" value="UniProtKB-SubCell"/>
</dbReference>
<dbReference type="Proteomes" id="UP000274131">
    <property type="component" value="Unassembled WGS sequence"/>
</dbReference>
<evidence type="ECO:0000259" key="12">
    <source>
        <dbReference type="PROSITE" id="PS51140"/>
    </source>
</evidence>
<dbReference type="EMBL" id="UXUI01007149">
    <property type="protein sequence ID" value="VDD85774.1"/>
    <property type="molecule type" value="Genomic_DNA"/>
</dbReference>
<proteinExistence type="predicted"/>
<dbReference type="GO" id="GO:0070936">
    <property type="term" value="P:protein K48-linked ubiquitination"/>
    <property type="evidence" value="ECO:0007669"/>
    <property type="project" value="TreeGrafter"/>
</dbReference>
<dbReference type="PROSITE" id="PS51140">
    <property type="entry name" value="CUE"/>
    <property type="match status" value="1"/>
</dbReference>
<name>A0A0N4UUX1_ENTVE</name>
<keyword evidence="2 10" id="KW-0812">Transmembrane</keyword>
<feature type="domain" description="CUE" evidence="12">
    <location>
        <begin position="452"/>
        <end position="494"/>
    </location>
</feature>
<dbReference type="SMART" id="SM00184">
    <property type="entry name" value="RING"/>
    <property type="match status" value="1"/>
</dbReference>
<dbReference type="GO" id="GO:0061630">
    <property type="term" value="F:ubiquitin protein ligase activity"/>
    <property type="evidence" value="ECO:0007669"/>
    <property type="project" value="TreeGrafter"/>
</dbReference>
<evidence type="ECO:0000256" key="10">
    <source>
        <dbReference type="SAM" id="Phobius"/>
    </source>
</evidence>
<dbReference type="FunFam" id="3.30.40.10:FF:000259">
    <property type="entry name" value="E3 ubiquitin protein ligase RIN2"/>
    <property type="match status" value="1"/>
</dbReference>
<feature type="transmembrane region" description="Helical" evidence="10">
    <location>
        <begin position="158"/>
        <end position="175"/>
    </location>
</feature>
<evidence type="ECO:0000256" key="8">
    <source>
        <dbReference type="PROSITE-ProRule" id="PRU00175"/>
    </source>
</evidence>
<evidence type="ECO:0000256" key="9">
    <source>
        <dbReference type="SAM" id="MobiDB-lite"/>
    </source>
</evidence>
<dbReference type="GO" id="GO:0005783">
    <property type="term" value="C:endoplasmic reticulum"/>
    <property type="evidence" value="ECO:0007669"/>
    <property type="project" value="TreeGrafter"/>
</dbReference>
<dbReference type="GO" id="GO:0030968">
    <property type="term" value="P:endoplasmic reticulum unfolded protein response"/>
    <property type="evidence" value="ECO:0007669"/>
    <property type="project" value="TreeGrafter"/>
</dbReference>
<dbReference type="CDD" id="cd14421">
    <property type="entry name" value="CUE_AMFR"/>
    <property type="match status" value="1"/>
</dbReference>
<dbReference type="GO" id="GO:0008270">
    <property type="term" value="F:zinc ion binding"/>
    <property type="evidence" value="ECO:0007669"/>
    <property type="project" value="UniProtKB-KW"/>
</dbReference>
<dbReference type="InterPro" id="IPR013083">
    <property type="entry name" value="Znf_RING/FYVE/PHD"/>
</dbReference>
<feature type="compositionally biased region" description="Low complexity" evidence="9">
    <location>
        <begin position="540"/>
        <end position="549"/>
    </location>
</feature>
<dbReference type="Gene3D" id="1.10.8.10">
    <property type="entry name" value="DNA helicase RuvA subunit, C-terminal domain"/>
    <property type="match status" value="1"/>
</dbReference>
<dbReference type="Pfam" id="PF13639">
    <property type="entry name" value="zf-RING_2"/>
    <property type="match status" value="1"/>
</dbReference>
<comment type="subcellular location">
    <subcellularLocation>
        <location evidence="1">Membrane</location>
        <topology evidence="1">Multi-pass membrane protein</topology>
    </subcellularLocation>
</comment>
<keyword evidence="3" id="KW-0479">Metal-binding</keyword>
<organism evidence="15">
    <name type="scientific">Enterobius vermicularis</name>
    <name type="common">Human pinworm</name>
    <dbReference type="NCBI Taxonomy" id="51028"/>
    <lineage>
        <taxon>Eukaryota</taxon>
        <taxon>Metazoa</taxon>
        <taxon>Ecdysozoa</taxon>
        <taxon>Nematoda</taxon>
        <taxon>Chromadorea</taxon>
        <taxon>Rhabditida</taxon>
        <taxon>Spirurina</taxon>
        <taxon>Oxyuridomorpha</taxon>
        <taxon>Oxyuroidea</taxon>
        <taxon>Oxyuridae</taxon>
        <taxon>Enterobius</taxon>
    </lineage>
</organism>
<keyword evidence="5" id="KW-0862">Zinc</keyword>
<keyword evidence="7 10" id="KW-0472">Membrane</keyword>
<dbReference type="CDD" id="cd16455">
    <property type="entry name" value="RING-H2_AMFR"/>
    <property type="match status" value="1"/>
</dbReference>
<dbReference type="SMART" id="SM00546">
    <property type="entry name" value="CUE"/>
    <property type="match status" value="1"/>
</dbReference>
<keyword evidence="14" id="KW-1185">Reference proteome</keyword>
<dbReference type="STRING" id="51028.A0A0N4UUX1"/>
<dbReference type="AlphaFoldDB" id="A0A0N4UUX1"/>
<feature type="transmembrane region" description="Helical" evidence="10">
    <location>
        <begin position="288"/>
        <end position="311"/>
    </location>
</feature>
<evidence type="ECO:0000256" key="5">
    <source>
        <dbReference type="ARBA" id="ARBA00022833"/>
    </source>
</evidence>
<evidence type="ECO:0000259" key="11">
    <source>
        <dbReference type="PROSITE" id="PS50089"/>
    </source>
</evidence>
<evidence type="ECO:0000256" key="7">
    <source>
        <dbReference type="ARBA" id="ARBA00023136"/>
    </source>
</evidence>
<dbReference type="GO" id="GO:0006511">
    <property type="term" value="P:ubiquitin-dependent protein catabolic process"/>
    <property type="evidence" value="ECO:0007669"/>
    <property type="project" value="TreeGrafter"/>
</dbReference>
<keyword evidence="6 10" id="KW-1133">Transmembrane helix</keyword>
<sequence>MPQIVFDPLGGLNSFLRQMPIPTLNSYITMSLLLSSVSWYHVHNLFLDREFDEMVKAHITNQTQSGRLSEFGKLFDSSLTFRKLHYAVNHPTLIWVVLNTVCASLAILAKAAVYFTFGQLGAQESELLRDRLCNFLLYKAVFVFGVLSSILLDEMVLWILWFTFISMLTLLQILTMHRFKYFTSSLPPSFVQLRVLLLNIFSLVAAMILATIAFSSFSFLSTSYALFVLADASKLLVRGAYLTFKSVMLLNEAHPVLPFLNSITFAYYIDLVHDIVTDTIDLLHYTHMLLYAQIVLSMACIVLFMQLRAFYKSLSTRINRHFKYKLISSHINSNYPLATKEELETIEDFCAICREQMQNARKLPCSHYFHEWCLRSWLEQDSSCPTCRLVLAASTDTSRALPNTSARRVNHVFRFDGTRYSTWLPRFSFELLHSAGSHSFQRNRVPAFDTSQLNSMVTQVHEMFPQLAMESILQDLRESGSAQATIENILEGRLDEYNASITFEHSFQDEENALNPGLTNPLPHILFNSPSASENSATPASSSGRFSARSGERQSILAERKASLIRLHRKRYIASERGASLRALGYDCETSEARRYDPDTQ</sequence>
<evidence type="ECO:0000256" key="1">
    <source>
        <dbReference type="ARBA" id="ARBA00004141"/>
    </source>
</evidence>
<evidence type="ECO:0000256" key="4">
    <source>
        <dbReference type="ARBA" id="ARBA00022771"/>
    </source>
</evidence>
<dbReference type="InterPro" id="IPR001841">
    <property type="entry name" value="Znf_RING"/>
</dbReference>
<dbReference type="Pfam" id="PF02845">
    <property type="entry name" value="CUE"/>
    <property type="match status" value="1"/>
</dbReference>
<evidence type="ECO:0000256" key="3">
    <source>
        <dbReference type="ARBA" id="ARBA00022723"/>
    </source>
</evidence>
<evidence type="ECO:0000256" key="6">
    <source>
        <dbReference type="ARBA" id="ARBA00022989"/>
    </source>
</evidence>
<dbReference type="WBParaSite" id="EVEC_0000120901-mRNA-1">
    <property type="protein sequence ID" value="EVEC_0000120901-mRNA-1"/>
    <property type="gene ID" value="EVEC_0000120901"/>
</dbReference>
<dbReference type="Gene3D" id="3.30.40.10">
    <property type="entry name" value="Zinc/RING finger domain, C3HC4 (zinc finger)"/>
    <property type="match status" value="1"/>
</dbReference>
<feature type="transmembrane region" description="Helical" evidence="10">
    <location>
        <begin position="24"/>
        <end position="42"/>
    </location>
</feature>
<accession>A0A0N4UUX1</accession>
<evidence type="ECO:0000313" key="13">
    <source>
        <dbReference type="EMBL" id="VDD85774.1"/>
    </source>
</evidence>
<dbReference type="GO" id="GO:0043130">
    <property type="term" value="F:ubiquitin binding"/>
    <property type="evidence" value="ECO:0007669"/>
    <property type="project" value="InterPro"/>
</dbReference>
<dbReference type="GO" id="GO:0005829">
    <property type="term" value="C:cytosol"/>
    <property type="evidence" value="ECO:0007669"/>
    <property type="project" value="TreeGrafter"/>
</dbReference>
<evidence type="ECO:0000256" key="2">
    <source>
        <dbReference type="ARBA" id="ARBA00022692"/>
    </source>
</evidence>